<proteinExistence type="predicted"/>
<gene>
    <name evidence="2" type="ORF">KDA_01950</name>
</gene>
<evidence type="ECO:0000313" key="2">
    <source>
        <dbReference type="EMBL" id="GCE24711.1"/>
    </source>
</evidence>
<keyword evidence="1" id="KW-1133">Transmembrane helix</keyword>
<dbReference type="EMBL" id="BIFT01000001">
    <property type="protein sequence ID" value="GCE24711.1"/>
    <property type="molecule type" value="Genomic_DNA"/>
</dbReference>
<keyword evidence="1" id="KW-0812">Transmembrane</keyword>
<evidence type="ECO:0000313" key="3">
    <source>
        <dbReference type="Proteomes" id="UP000287171"/>
    </source>
</evidence>
<dbReference type="RefSeq" id="WP_161981842.1">
    <property type="nucleotide sequence ID" value="NZ_BIFT01000001.1"/>
</dbReference>
<keyword evidence="3" id="KW-1185">Reference proteome</keyword>
<evidence type="ECO:0000256" key="1">
    <source>
        <dbReference type="SAM" id="Phobius"/>
    </source>
</evidence>
<comment type="caution">
    <text evidence="2">The sequence shown here is derived from an EMBL/GenBank/DDBJ whole genome shotgun (WGS) entry which is preliminary data.</text>
</comment>
<name>A0A402B024_9CHLR</name>
<sequence length="51" mass="5691">MQGPNQIRRSSGAKAIAIDERAKYVRYRLYMLITLLTGSGFALGLHLILGR</sequence>
<protein>
    <submittedName>
        <fullName evidence="2">Uncharacterized protein</fullName>
    </submittedName>
</protein>
<dbReference type="AlphaFoldDB" id="A0A402B024"/>
<accession>A0A402B024</accession>
<feature type="transmembrane region" description="Helical" evidence="1">
    <location>
        <begin position="29"/>
        <end position="49"/>
    </location>
</feature>
<organism evidence="2 3">
    <name type="scientific">Dictyobacter alpinus</name>
    <dbReference type="NCBI Taxonomy" id="2014873"/>
    <lineage>
        <taxon>Bacteria</taxon>
        <taxon>Bacillati</taxon>
        <taxon>Chloroflexota</taxon>
        <taxon>Ktedonobacteria</taxon>
        <taxon>Ktedonobacterales</taxon>
        <taxon>Dictyobacteraceae</taxon>
        <taxon>Dictyobacter</taxon>
    </lineage>
</organism>
<reference evidence="3" key="1">
    <citation type="submission" date="2018-12" db="EMBL/GenBank/DDBJ databases">
        <title>Tengunoibacter tsumagoiensis gen. nov., sp. nov., Dictyobacter kobayashii sp. nov., D. alpinus sp. nov., and D. joshuensis sp. nov. and description of Dictyobacteraceae fam. nov. within the order Ktedonobacterales isolated from Tengu-no-mugimeshi.</title>
        <authorList>
            <person name="Wang C.M."/>
            <person name="Zheng Y."/>
            <person name="Sakai Y."/>
            <person name="Toyoda A."/>
            <person name="Minakuchi Y."/>
            <person name="Abe K."/>
            <person name="Yokota A."/>
            <person name="Yabe S."/>
        </authorList>
    </citation>
    <scope>NUCLEOTIDE SEQUENCE [LARGE SCALE GENOMIC DNA]</scope>
    <source>
        <strain evidence="3">Uno16</strain>
    </source>
</reference>
<keyword evidence="1" id="KW-0472">Membrane</keyword>
<dbReference type="Proteomes" id="UP000287171">
    <property type="component" value="Unassembled WGS sequence"/>
</dbReference>